<dbReference type="Proteomes" id="UP000712600">
    <property type="component" value="Unassembled WGS sequence"/>
</dbReference>
<organism evidence="2 3">
    <name type="scientific">Brassica cretica</name>
    <name type="common">Mustard</name>
    <dbReference type="NCBI Taxonomy" id="69181"/>
    <lineage>
        <taxon>Eukaryota</taxon>
        <taxon>Viridiplantae</taxon>
        <taxon>Streptophyta</taxon>
        <taxon>Embryophyta</taxon>
        <taxon>Tracheophyta</taxon>
        <taxon>Spermatophyta</taxon>
        <taxon>Magnoliopsida</taxon>
        <taxon>eudicotyledons</taxon>
        <taxon>Gunneridae</taxon>
        <taxon>Pentapetalae</taxon>
        <taxon>rosids</taxon>
        <taxon>malvids</taxon>
        <taxon>Brassicales</taxon>
        <taxon>Brassicaceae</taxon>
        <taxon>Brassiceae</taxon>
        <taxon>Brassica</taxon>
    </lineage>
</organism>
<feature type="compositionally biased region" description="Polar residues" evidence="1">
    <location>
        <begin position="94"/>
        <end position="109"/>
    </location>
</feature>
<feature type="region of interest" description="Disordered" evidence="1">
    <location>
        <begin position="73"/>
        <end position="131"/>
    </location>
</feature>
<dbReference type="EMBL" id="QGKX02001521">
    <property type="protein sequence ID" value="KAF3512055.1"/>
    <property type="molecule type" value="Genomic_DNA"/>
</dbReference>
<evidence type="ECO:0000256" key="1">
    <source>
        <dbReference type="SAM" id="MobiDB-lite"/>
    </source>
</evidence>
<name>A0A8S9PAI2_BRACR</name>
<accession>A0A8S9PAI2</accession>
<dbReference type="AlphaFoldDB" id="A0A8S9PAI2"/>
<comment type="caution">
    <text evidence="2">The sequence shown here is derived from an EMBL/GenBank/DDBJ whole genome shotgun (WGS) entry which is preliminary data.</text>
</comment>
<evidence type="ECO:0000313" key="3">
    <source>
        <dbReference type="Proteomes" id="UP000712600"/>
    </source>
</evidence>
<proteinExistence type="predicted"/>
<evidence type="ECO:0000313" key="2">
    <source>
        <dbReference type="EMBL" id="KAF3512055.1"/>
    </source>
</evidence>
<gene>
    <name evidence="2" type="ORF">F2Q69_00003774</name>
</gene>
<protein>
    <submittedName>
        <fullName evidence="2">Uncharacterized protein</fullName>
    </submittedName>
</protein>
<feature type="compositionally biased region" description="Basic and acidic residues" evidence="1">
    <location>
        <begin position="111"/>
        <end position="122"/>
    </location>
</feature>
<reference evidence="2" key="1">
    <citation type="submission" date="2019-12" db="EMBL/GenBank/DDBJ databases">
        <title>Genome sequencing and annotation of Brassica cretica.</title>
        <authorList>
            <person name="Studholme D.J."/>
            <person name="Sarris P."/>
        </authorList>
    </citation>
    <scope>NUCLEOTIDE SEQUENCE</scope>
    <source>
        <strain evidence="2">PFS-109/04</strain>
        <tissue evidence="2">Leaf</tissue>
    </source>
</reference>
<sequence length="131" mass="15187">MSFLKFRESQKRGSQKLCSDYYDQDGEIRRLSDGRRDAGLTNWRGREKHFIEHFSKTGATRDNKNKAIREVESGLTEVAPSRHDDGRNGPLSGYATQWEQRWPQETQKQGPELRRKELKNGRSEYSLKAGA</sequence>